<feature type="domain" description="Fe-S metabolism associated" evidence="2">
    <location>
        <begin position="9"/>
        <end position="128"/>
    </location>
</feature>
<evidence type="ECO:0000313" key="3">
    <source>
        <dbReference type="EMBL" id="WDI32223.1"/>
    </source>
</evidence>
<proteinExistence type="inferred from homology"/>
<dbReference type="InterPro" id="IPR003808">
    <property type="entry name" value="Fe-S_metab-assoc_dom"/>
</dbReference>
<evidence type="ECO:0000313" key="4">
    <source>
        <dbReference type="Proteomes" id="UP001214043"/>
    </source>
</evidence>
<dbReference type="EMBL" id="CP118166">
    <property type="protein sequence ID" value="WDI32223.1"/>
    <property type="molecule type" value="Genomic_DNA"/>
</dbReference>
<dbReference type="KEGG" id="hfl:PUV54_03325"/>
<dbReference type="RefSeq" id="WP_274494132.1">
    <property type="nucleotide sequence ID" value="NZ_CP118166.1"/>
</dbReference>
<reference evidence="3" key="1">
    <citation type="submission" date="2023-02" db="EMBL/GenBank/DDBJ databases">
        <title>Genome sequence of Hyphococcus flavus.</title>
        <authorList>
            <person name="Rong J.-C."/>
            <person name="Zhao Q."/>
            <person name="Yi M."/>
            <person name="Wu J.-Y."/>
        </authorList>
    </citation>
    <scope>NUCLEOTIDE SEQUENCE</scope>
    <source>
        <strain evidence="3">MCCC 1K03223</strain>
    </source>
</reference>
<gene>
    <name evidence="3" type="ORF">PUV54_03325</name>
</gene>
<protein>
    <submittedName>
        <fullName evidence="3">SufE family protein</fullName>
    </submittedName>
</protein>
<dbReference type="Proteomes" id="UP001214043">
    <property type="component" value="Chromosome"/>
</dbReference>
<dbReference type="Gene3D" id="3.90.1010.10">
    <property type="match status" value="1"/>
</dbReference>
<dbReference type="PANTHER" id="PTHR43597">
    <property type="entry name" value="SULFUR ACCEPTOR PROTEIN CSDE"/>
    <property type="match status" value="1"/>
</dbReference>
<evidence type="ECO:0000256" key="1">
    <source>
        <dbReference type="ARBA" id="ARBA00010282"/>
    </source>
</evidence>
<dbReference type="AlphaFoldDB" id="A0AAE9ZFZ1"/>
<dbReference type="PANTHER" id="PTHR43597:SF5">
    <property type="entry name" value="SUFE-LIKE PROTEIN 2, CHLOROPLASTIC"/>
    <property type="match status" value="1"/>
</dbReference>
<evidence type="ECO:0000259" key="2">
    <source>
        <dbReference type="Pfam" id="PF02657"/>
    </source>
</evidence>
<accession>A0AAE9ZFZ1</accession>
<organism evidence="3 4">
    <name type="scientific">Hyphococcus flavus</name>
    <dbReference type="NCBI Taxonomy" id="1866326"/>
    <lineage>
        <taxon>Bacteria</taxon>
        <taxon>Pseudomonadati</taxon>
        <taxon>Pseudomonadota</taxon>
        <taxon>Alphaproteobacteria</taxon>
        <taxon>Parvularculales</taxon>
        <taxon>Parvularculaceae</taxon>
        <taxon>Hyphococcus</taxon>
    </lineage>
</organism>
<comment type="similarity">
    <text evidence="1">Belongs to the SufE family.</text>
</comment>
<dbReference type="Pfam" id="PF02657">
    <property type="entry name" value="SufE"/>
    <property type="match status" value="1"/>
</dbReference>
<dbReference type="SUPFAM" id="SSF82649">
    <property type="entry name" value="SufE/NifU"/>
    <property type="match status" value="1"/>
</dbReference>
<sequence>MATFEDIRSDFEFLDEWDDRYKYLIDLGRNLEPYPDDKRDDAHKVRGCASQVWLHADASGETIVLKGDSDAHIVKGLVALLLALYSGKSASDILSTNPEAELKPFDLTDHLTPQRSNGLHSMIGRIREIAEMQSADNRP</sequence>
<keyword evidence="4" id="KW-1185">Reference proteome</keyword>
<name>A0AAE9ZFZ1_9PROT</name>